<evidence type="ECO:0000256" key="1">
    <source>
        <dbReference type="ARBA" id="ARBA00005564"/>
    </source>
</evidence>
<dbReference type="Pfam" id="PF10282">
    <property type="entry name" value="Lactonase"/>
    <property type="match status" value="1"/>
</dbReference>
<name>A0A841D9Q0_PLAVE</name>
<gene>
    <name evidence="2" type="ORF">FHS22_006654</name>
</gene>
<dbReference type="InterPro" id="IPR050282">
    <property type="entry name" value="Cycloisomerase_2"/>
</dbReference>
<organism evidence="2 3">
    <name type="scientific">Planomonospora venezuelensis</name>
    <dbReference type="NCBI Taxonomy" id="1999"/>
    <lineage>
        <taxon>Bacteria</taxon>
        <taxon>Bacillati</taxon>
        <taxon>Actinomycetota</taxon>
        <taxon>Actinomycetes</taxon>
        <taxon>Streptosporangiales</taxon>
        <taxon>Streptosporangiaceae</taxon>
        <taxon>Planomonospora</taxon>
    </lineage>
</organism>
<dbReference type="PANTHER" id="PTHR30344">
    <property type="entry name" value="6-PHOSPHOGLUCONOLACTONASE-RELATED"/>
    <property type="match status" value="1"/>
</dbReference>
<dbReference type="SUPFAM" id="SSF51004">
    <property type="entry name" value="C-terminal (heme d1) domain of cytochrome cd1-nitrite reductase"/>
    <property type="match status" value="1"/>
</dbReference>
<proteinExistence type="inferred from homology"/>
<dbReference type="EC" id="3.1.1.31" evidence="2"/>
<accession>A0A841D9Q0</accession>
<comment type="similarity">
    <text evidence="1">Belongs to the cycloisomerase 2 family.</text>
</comment>
<dbReference type="PROSITE" id="PS51318">
    <property type="entry name" value="TAT"/>
    <property type="match status" value="1"/>
</dbReference>
<reference evidence="2 3" key="1">
    <citation type="submission" date="2020-08" db="EMBL/GenBank/DDBJ databases">
        <title>Genomic Encyclopedia of Type Strains, Phase III (KMG-III): the genomes of soil and plant-associated and newly described type strains.</title>
        <authorList>
            <person name="Whitman W."/>
        </authorList>
    </citation>
    <scope>NUCLEOTIDE SEQUENCE [LARGE SCALE GENOMIC DNA]</scope>
    <source>
        <strain evidence="2 3">CECT 3303</strain>
    </source>
</reference>
<dbReference type="Gene3D" id="2.130.10.10">
    <property type="entry name" value="YVTN repeat-like/Quinoprotein amine dehydrogenase"/>
    <property type="match status" value="1"/>
</dbReference>
<dbReference type="PANTHER" id="PTHR30344:SF1">
    <property type="entry name" value="6-PHOSPHOGLUCONOLACTONASE"/>
    <property type="match status" value="1"/>
</dbReference>
<keyword evidence="3" id="KW-1185">Reference proteome</keyword>
<keyword evidence="2" id="KW-0378">Hydrolase</keyword>
<comment type="caution">
    <text evidence="2">The sequence shown here is derived from an EMBL/GenBank/DDBJ whole genome shotgun (WGS) entry which is preliminary data.</text>
</comment>
<protein>
    <submittedName>
        <fullName evidence="2">6-phosphogluconolactonase</fullName>
        <ecNumber evidence="2">3.1.1.31</ecNumber>
    </submittedName>
</protein>
<dbReference type="InterPro" id="IPR011048">
    <property type="entry name" value="Haem_d1_sf"/>
</dbReference>
<dbReference type="InterPro" id="IPR015943">
    <property type="entry name" value="WD40/YVTN_repeat-like_dom_sf"/>
</dbReference>
<evidence type="ECO:0000313" key="2">
    <source>
        <dbReference type="EMBL" id="MBB5967352.1"/>
    </source>
</evidence>
<dbReference type="Proteomes" id="UP000562352">
    <property type="component" value="Unassembled WGS sequence"/>
</dbReference>
<dbReference type="InterPro" id="IPR006311">
    <property type="entry name" value="TAT_signal"/>
</dbReference>
<dbReference type="EMBL" id="JACHJJ010000032">
    <property type="protein sequence ID" value="MBB5967352.1"/>
    <property type="molecule type" value="Genomic_DNA"/>
</dbReference>
<sequence length="434" mass="46077">MIYSSRPISASGVLMDRPAGPRLVYFTNREVIATMWDSEHAEPETSPAGSVWRPSRRQALGALAASAAAAAVPMLAGAQSAHASARRRQELLYIGTWRGTQVNGAWFDPADGIMTPFGIVAQVNSSWQATHPSKPVLYVGSGDAGGTVSAFRVDRSSGALDLIGQAKSDSAGTPGGLSYIGIDRRSDTVLAANFAAGLTAAMPIRHDGGVDAPASVVVHTGSGPHPRQASPHPHHAVVDPGGRFVLVPDLGADRVFIHDFDRRTRVLSGTRTYAVNPGSGPRRLLFHPDGRTLYLLNELSADLQILSWDPRKGQITLDESLSIVAPDYTGTKSGAELGMSRDGRFLYATSRGTENAIVVYAVGRGSGRLTLVQRIPSGGLTPWTFSIHRSGRWMLVANQASSTVNLFSIDRNSGKLTDTGKSMSVPNPDCITFA</sequence>
<evidence type="ECO:0000313" key="3">
    <source>
        <dbReference type="Proteomes" id="UP000562352"/>
    </source>
</evidence>
<dbReference type="InterPro" id="IPR019405">
    <property type="entry name" value="Lactonase_7-beta_prop"/>
</dbReference>
<dbReference type="GO" id="GO:0017057">
    <property type="term" value="F:6-phosphogluconolactonase activity"/>
    <property type="evidence" value="ECO:0007669"/>
    <property type="project" value="UniProtKB-EC"/>
</dbReference>
<dbReference type="RefSeq" id="WP_221474416.1">
    <property type="nucleotide sequence ID" value="NZ_BAAAWZ010000001.1"/>
</dbReference>
<dbReference type="AlphaFoldDB" id="A0A841D9Q0"/>